<dbReference type="EMBL" id="JAJJMB010017781">
    <property type="protein sequence ID" value="KAI3834931.1"/>
    <property type="molecule type" value="Genomic_DNA"/>
</dbReference>
<organism evidence="1 2">
    <name type="scientific">Papaver atlanticum</name>
    <dbReference type="NCBI Taxonomy" id="357466"/>
    <lineage>
        <taxon>Eukaryota</taxon>
        <taxon>Viridiplantae</taxon>
        <taxon>Streptophyta</taxon>
        <taxon>Embryophyta</taxon>
        <taxon>Tracheophyta</taxon>
        <taxon>Spermatophyta</taxon>
        <taxon>Magnoliopsida</taxon>
        <taxon>Ranunculales</taxon>
        <taxon>Papaveraceae</taxon>
        <taxon>Papaveroideae</taxon>
        <taxon>Papaver</taxon>
    </lineage>
</organism>
<proteinExistence type="predicted"/>
<keyword evidence="2" id="KW-1185">Reference proteome</keyword>
<dbReference type="AlphaFoldDB" id="A0AAD4RV91"/>
<reference evidence="1" key="1">
    <citation type="submission" date="2022-04" db="EMBL/GenBank/DDBJ databases">
        <title>A functionally conserved STORR gene fusion in Papaver species that diverged 16.8 million years ago.</title>
        <authorList>
            <person name="Catania T."/>
        </authorList>
    </citation>
    <scope>NUCLEOTIDE SEQUENCE</scope>
    <source>
        <strain evidence="1">S-188037</strain>
    </source>
</reference>
<feature type="non-terminal residue" evidence="1">
    <location>
        <position position="54"/>
    </location>
</feature>
<evidence type="ECO:0000313" key="1">
    <source>
        <dbReference type="EMBL" id="KAI3834931.1"/>
    </source>
</evidence>
<protein>
    <submittedName>
        <fullName evidence="1">Uncharacterized protein</fullName>
    </submittedName>
</protein>
<evidence type="ECO:0000313" key="2">
    <source>
        <dbReference type="Proteomes" id="UP001202328"/>
    </source>
</evidence>
<name>A0AAD4RV91_9MAGN</name>
<comment type="caution">
    <text evidence="1">The sequence shown here is derived from an EMBL/GenBank/DDBJ whole genome shotgun (WGS) entry which is preliminary data.</text>
</comment>
<gene>
    <name evidence="1" type="ORF">MKW98_016044</name>
</gene>
<sequence length="54" mass="6273">AMPLPYALKNQFFTTHNTNVPYHVAWRERTITLGRLINGSNDDSYRLVPSFCDM</sequence>
<dbReference type="Proteomes" id="UP001202328">
    <property type="component" value="Unassembled WGS sequence"/>
</dbReference>
<feature type="non-terminal residue" evidence="1">
    <location>
        <position position="1"/>
    </location>
</feature>
<accession>A0AAD4RV91</accession>